<comment type="caution">
    <text evidence="4">The sequence shown here is derived from an EMBL/GenBank/DDBJ whole genome shotgun (WGS) entry which is preliminary data.</text>
</comment>
<dbReference type="InterPro" id="IPR009075">
    <property type="entry name" value="AcylCo_DH/oxidase_C"/>
</dbReference>
<dbReference type="Pfam" id="PF00441">
    <property type="entry name" value="Acyl-CoA_dh_1"/>
    <property type="match status" value="1"/>
</dbReference>
<organism evidence="4">
    <name type="scientific">marine sediment metagenome</name>
    <dbReference type="NCBI Taxonomy" id="412755"/>
    <lineage>
        <taxon>unclassified sequences</taxon>
        <taxon>metagenomes</taxon>
        <taxon>ecological metagenomes</taxon>
    </lineage>
</organism>
<keyword evidence="2" id="KW-0560">Oxidoreductase</keyword>
<gene>
    <name evidence="4" type="ORF">S01H1_09932</name>
</gene>
<dbReference type="AlphaFoldDB" id="X0SWS0"/>
<name>X0SWS0_9ZZZZ</name>
<evidence type="ECO:0000256" key="2">
    <source>
        <dbReference type="ARBA" id="ARBA00023002"/>
    </source>
</evidence>
<protein>
    <recommendedName>
        <fullName evidence="3">Acyl-CoA dehydrogenase/oxidase C-terminal domain-containing protein</fullName>
    </recommendedName>
</protein>
<proteinExistence type="predicted"/>
<feature type="domain" description="Acyl-CoA dehydrogenase/oxidase C-terminal" evidence="3">
    <location>
        <begin position="1"/>
        <end position="69"/>
    </location>
</feature>
<dbReference type="Gene3D" id="1.20.140.10">
    <property type="entry name" value="Butyryl-CoA Dehydrogenase, subunit A, domain 3"/>
    <property type="match status" value="1"/>
</dbReference>
<evidence type="ECO:0000259" key="3">
    <source>
        <dbReference type="Pfam" id="PF00441"/>
    </source>
</evidence>
<evidence type="ECO:0000256" key="1">
    <source>
        <dbReference type="ARBA" id="ARBA00022630"/>
    </source>
</evidence>
<accession>X0SWS0</accession>
<dbReference type="GO" id="GO:0005886">
    <property type="term" value="C:plasma membrane"/>
    <property type="evidence" value="ECO:0007669"/>
    <property type="project" value="TreeGrafter"/>
</dbReference>
<dbReference type="PANTHER" id="PTHR43292">
    <property type="entry name" value="ACYL-COA DEHYDROGENASE"/>
    <property type="match status" value="1"/>
</dbReference>
<dbReference type="InterPro" id="IPR036250">
    <property type="entry name" value="AcylCo_DH-like_C"/>
</dbReference>
<sequence length="76" mass="8456">ASMSELFGSELLKRLGDVGMQILGLFGPLERGSRWAPLRGRIARDYLFSLGLTIARGTSEIQKNIIAWRGLELPRV</sequence>
<dbReference type="PANTHER" id="PTHR43292:SF3">
    <property type="entry name" value="ACYL-COA DEHYDROGENASE FADE29"/>
    <property type="match status" value="1"/>
</dbReference>
<reference evidence="4" key="1">
    <citation type="journal article" date="2014" name="Front. Microbiol.">
        <title>High frequency of phylogenetically diverse reductive dehalogenase-homologous genes in deep subseafloor sedimentary metagenomes.</title>
        <authorList>
            <person name="Kawai M."/>
            <person name="Futagami T."/>
            <person name="Toyoda A."/>
            <person name="Takaki Y."/>
            <person name="Nishi S."/>
            <person name="Hori S."/>
            <person name="Arai W."/>
            <person name="Tsubouchi T."/>
            <person name="Morono Y."/>
            <person name="Uchiyama I."/>
            <person name="Ito T."/>
            <person name="Fujiyama A."/>
            <person name="Inagaki F."/>
            <person name="Takami H."/>
        </authorList>
    </citation>
    <scope>NUCLEOTIDE SEQUENCE</scope>
    <source>
        <strain evidence="4">Expedition CK06-06</strain>
    </source>
</reference>
<dbReference type="GO" id="GO:0016627">
    <property type="term" value="F:oxidoreductase activity, acting on the CH-CH group of donors"/>
    <property type="evidence" value="ECO:0007669"/>
    <property type="project" value="InterPro"/>
</dbReference>
<dbReference type="InterPro" id="IPR052161">
    <property type="entry name" value="Mycobact_Acyl-CoA_DH"/>
</dbReference>
<keyword evidence="1" id="KW-0285">Flavoprotein</keyword>
<feature type="non-terminal residue" evidence="4">
    <location>
        <position position="1"/>
    </location>
</feature>
<evidence type="ECO:0000313" key="4">
    <source>
        <dbReference type="EMBL" id="GAF68255.1"/>
    </source>
</evidence>
<dbReference type="SUPFAM" id="SSF47203">
    <property type="entry name" value="Acyl-CoA dehydrogenase C-terminal domain-like"/>
    <property type="match status" value="1"/>
</dbReference>
<dbReference type="EMBL" id="BARS01005072">
    <property type="protein sequence ID" value="GAF68255.1"/>
    <property type="molecule type" value="Genomic_DNA"/>
</dbReference>